<keyword evidence="6" id="KW-0645">Protease</keyword>
<evidence type="ECO:0000256" key="5">
    <source>
        <dbReference type="ARBA" id="ARBA00022645"/>
    </source>
</evidence>
<evidence type="ECO:0000256" key="4">
    <source>
        <dbReference type="ARBA" id="ARBA00012448"/>
    </source>
</evidence>
<evidence type="ECO:0000256" key="10">
    <source>
        <dbReference type="ARBA" id="ARBA00022984"/>
    </source>
</evidence>
<evidence type="ECO:0000256" key="13">
    <source>
        <dbReference type="RuleBase" id="RU004016"/>
    </source>
</evidence>
<dbReference type="PANTHER" id="PTHR21581">
    <property type="entry name" value="D-ALANYL-D-ALANINE CARBOXYPEPTIDASE"/>
    <property type="match status" value="1"/>
</dbReference>
<comment type="catalytic activity">
    <reaction evidence="12">
        <text>Preferential cleavage: (Ac)2-L-Lys-D-Ala-|-D-Ala. Also transpeptidation of peptidyl-alanyl moieties that are N-acyl substituents of D-alanine.</text>
        <dbReference type="EC" id="3.4.16.4"/>
    </reaction>
</comment>
<evidence type="ECO:0000313" key="16">
    <source>
        <dbReference type="Proteomes" id="UP000483839"/>
    </source>
</evidence>
<dbReference type="GO" id="GO:0006508">
    <property type="term" value="P:proteolysis"/>
    <property type="evidence" value="ECO:0007669"/>
    <property type="project" value="UniProtKB-KW"/>
</dbReference>
<proteinExistence type="inferred from homology"/>
<dbReference type="PANTHER" id="PTHR21581:SF11">
    <property type="entry name" value="D-ALANYL-D-ALANINE CARBOXYPEPTIDASE DACA"/>
    <property type="match status" value="1"/>
</dbReference>
<dbReference type="Gene3D" id="2.60.410.10">
    <property type="entry name" value="D-Ala-D-Ala carboxypeptidase, C-terminal domain"/>
    <property type="match status" value="1"/>
</dbReference>
<keyword evidence="8 15" id="KW-0378">Hydrolase</keyword>
<dbReference type="InterPro" id="IPR012907">
    <property type="entry name" value="Peptidase_S11_C"/>
</dbReference>
<dbReference type="SUPFAM" id="SSF69189">
    <property type="entry name" value="Penicillin-binding protein associated domain"/>
    <property type="match status" value="1"/>
</dbReference>
<evidence type="ECO:0000256" key="6">
    <source>
        <dbReference type="ARBA" id="ARBA00022670"/>
    </source>
</evidence>
<keyword evidence="10" id="KW-0573">Peptidoglycan synthesis</keyword>
<dbReference type="Pfam" id="PF07943">
    <property type="entry name" value="PBP5_C"/>
    <property type="match status" value="1"/>
</dbReference>
<keyword evidence="5" id="KW-0121">Carboxypeptidase</keyword>
<evidence type="ECO:0000256" key="12">
    <source>
        <dbReference type="ARBA" id="ARBA00034000"/>
    </source>
</evidence>
<reference evidence="15 16" key="1">
    <citation type="submission" date="2019-11" db="EMBL/GenBank/DDBJ databases">
        <title>Streptococcus uberis isolated from clinical mastitis cases on a southeastern Queensland dairy.</title>
        <authorList>
            <person name="Workentine M.L."/>
            <person name="Price R."/>
            <person name="Olchowy T."/>
        </authorList>
    </citation>
    <scope>NUCLEOTIDE SEQUENCE [LARGE SCALE GENOMIC DNA]</scope>
    <source>
        <strain evidence="15 16">OLC4459-A17</strain>
    </source>
</reference>
<dbReference type="AlphaFoldDB" id="A0A6L6G5S2"/>
<dbReference type="SUPFAM" id="SSF56601">
    <property type="entry name" value="beta-lactamase/transpeptidase-like"/>
    <property type="match status" value="1"/>
</dbReference>
<dbReference type="InterPro" id="IPR001967">
    <property type="entry name" value="Peptidase_S11_N"/>
</dbReference>
<organism evidence="15 16">
    <name type="scientific">Streptococcus uberis</name>
    <dbReference type="NCBI Taxonomy" id="1349"/>
    <lineage>
        <taxon>Bacteria</taxon>
        <taxon>Bacillati</taxon>
        <taxon>Bacillota</taxon>
        <taxon>Bacilli</taxon>
        <taxon>Lactobacillales</taxon>
        <taxon>Streptococcaceae</taxon>
        <taxon>Streptococcus</taxon>
    </lineage>
</organism>
<comment type="function">
    <text evidence="1">Removes C-terminal D-alanyl residues from sugar-peptide cell wall precursors.</text>
</comment>
<keyword evidence="7" id="KW-0732">Signal</keyword>
<dbReference type="GO" id="GO:0009252">
    <property type="term" value="P:peptidoglycan biosynthetic process"/>
    <property type="evidence" value="ECO:0007669"/>
    <property type="project" value="UniProtKB-UniPathway"/>
</dbReference>
<dbReference type="GO" id="GO:0009002">
    <property type="term" value="F:serine-type D-Ala-D-Ala carboxypeptidase activity"/>
    <property type="evidence" value="ECO:0007669"/>
    <property type="project" value="UniProtKB-EC"/>
</dbReference>
<evidence type="ECO:0000256" key="7">
    <source>
        <dbReference type="ARBA" id="ARBA00022729"/>
    </source>
</evidence>
<dbReference type="Pfam" id="PF00768">
    <property type="entry name" value="Peptidase_S11"/>
    <property type="match status" value="1"/>
</dbReference>
<evidence type="ECO:0000313" key="15">
    <source>
        <dbReference type="EMBL" id="MTD00765.1"/>
    </source>
</evidence>
<comment type="similarity">
    <text evidence="3 13">Belongs to the peptidase S11 family.</text>
</comment>
<evidence type="ECO:0000256" key="9">
    <source>
        <dbReference type="ARBA" id="ARBA00022960"/>
    </source>
</evidence>
<gene>
    <name evidence="15" type="ORF">GKS16_00480</name>
</gene>
<dbReference type="EMBL" id="WLXI01000003">
    <property type="protein sequence ID" value="MTD00765.1"/>
    <property type="molecule type" value="Genomic_DNA"/>
</dbReference>
<evidence type="ECO:0000256" key="1">
    <source>
        <dbReference type="ARBA" id="ARBA00003217"/>
    </source>
</evidence>
<dbReference type="Gene3D" id="3.40.710.10">
    <property type="entry name" value="DD-peptidase/beta-lactamase superfamily"/>
    <property type="match status" value="1"/>
</dbReference>
<dbReference type="InterPro" id="IPR037167">
    <property type="entry name" value="Peptidase_S11_C_sf"/>
</dbReference>
<dbReference type="InterPro" id="IPR015956">
    <property type="entry name" value="Peniciliin-bd_prot_C_sf"/>
</dbReference>
<dbReference type="NCBIfam" id="NF038273">
    <property type="entry name" value="strep_PBP3"/>
    <property type="match status" value="1"/>
</dbReference>
<evidence type="ECO:0000256" key="2">
    <source>
        <dbReference type="ARBA" id="ARBA00004752"/>
    </source>
</evidence>
<name>A0A6L6G5S2_STRUB</name>
<dbReference type="PRINTS" id="PR00725">
    <property type="entry name" value="DADACBPTASE1"/>
</dbReference>
<dbReference type="InterPro" id="IPR018044">
    <property type="entry name" value="Peptidase_S11"/>
</dbReference>
<evidence type="ECO:0000256" key="3">
    <source>
        <dbReference type="ARBA" id="ARBA00007164"/>
    </source>
</evidence>
<dbReference type="EC" id="3.4.16.4" evidence="4"/>
<keyword evidence="11" id="KW-0961">Cell wall biogenesis/degradation</keyword>
<accession>A0A6L6G5S2</accession>
<keyword evidence="9" id="KW-0133">Cell shape</keyword>
<dbReference type="Proteomes" id="UP000483839">
    <property type="component" value="Unassembled WGS sequence"/>
</dbReference>
<feature type="domain" description="Peptidase S11 D-Ala-D-Ala carboxypeptidase A C-terminal" evidence="14">
    <location>
        <begin position="297"/>
        <end position="397"/>
    </location>
</feature>
<sequence>MMKKMLLLCFIFLILFPINFVNADSTEDFHVKAKSAIAFDVSTGKVLYQKNEKEVLPVASLSKVLTTYLVYKEVKSGKLSWDTPVTISNYPYELTTNYSISNVPLDARQYTVKELLNAVLVTNANSAAIALAEKISGTEPRFVDLMTKQLKEWGIKDAKLVNATGLSNAILGDHIYPHSTSDDENQMSALDLAIVSNHLLSEFPEVVKQTQKASATFSNQKIFSYNYMLKGMPNYRDGVNGLFVAYSEKSGASFLASSTENNMSVVTVVLNAEQSNEEELGHFRETNTLLNYISNHFEPVILLEKGKKVPKTKLNLLDGKQKSVNLIAKKNLIGIRKIGSQDGDSVTIDYKNKRTFAPVKRSEALARASFNDKEIIGTGYLDKTPTISLGAAKDVQKSFFLKVWWNHFVNYVNTKL</sequence>
<dbReference type="GO" id="GO:0071555">
    <property type="term" value="P:cell wall organization"/>
    <property type="evidence" value="ECO:0007669"/>
    <property type="project" value="UniProtKB-KW"/>
</dbReference>
<dbReference type="UniPathway" id="UPA00219"/>
<comment type="pathway">
    <text evidence="2">Cell wall biogenesis; peptidoglycan biosynthesis.</text>
</comment>
<evidence type="ECO:0000256" key="8">
    <source>
        <dbReference type="ARBA" id="ARBA00022801"/>
    </source>
</evidence>
<dbReference type="SMART" id="SM00936">
    <property type="entry name" value="PBP5_C"/>
    <property type="match status" value="1"/>
</dbReference>
<dbReference type="InterPro" id="IPR012338">
    <property type="entry name" value="Beta-lactam/transpept-like"/>
</dbReference>
<dbReference type="GO" id="GO:0008360">
    <property type="term" value="P:regulation of cell shape"/>
    <property type="evidence" value="ECO:0007669"/>
    <property type="project" value="UniProtKB-KW"/>
</dbReference>
<evidence type="ECO:0000259" key="14">
    <source>
        <dbReference type="SMART" id="SM00936"/>
    </source>
</evidence>
<comment type="caution">
    <text evidence="15">The sequence shown here is derived from an EMBL/GenBank/DDBJ whole genome shotgun (WGS) entry which is preliminary data.</text>
</comment>
<evidence type="ECO:0000256" key="11">
    <source>
        <dbReference type="ARBA" id="ARBA00023316"/>
    </source>
</evidence>
<protein>
    <recommendedName>
        <fullName evidence="4">serine-type D-Ala-D-Ala carboxypeptidase</fullName>
        <ecNumber evidence="4">3.4.16.4</ecNumber>
    </recommendedName>
</protein>